<keyword evidence="1" id="KW-0472">Membrane</keyword>
<dbReference type="PANTHER" id="PTHR31157:SF1">
    <property type="entry name" value="SCP DOMAIN-CONTAINING PROTEIN"/>
    <property type="match status" value="1"/>
</dbReference>
<name>A0ABR5EIP8_LACLC</name>
<reference evidence="3 4" key="1">
    <citation type="submission" date="2015-04" db="EMBL/GenBank/DDBJ databases">
        <title>Evaluation of non-dairy Lactococcus lactis with potential dairy applications reveals extensive phenotype-genotype disparity.</title>
        <authorList>
            <person name="Cavanagh D."/>
            <person name="Casey A."/>
            <person name="Altermann E."/>
            <person name="Cotter P."/>
            <person name="Fitzgerald G.F."/>
            <person name="McAuliffe O."/>
        </authorList>
    </citation>
    <scope>NUCLEOTIDE SEQUENCE [LARGE SCALE GENOMIC DNA]</scope>
    <source>
        <strain evidence="3 4">DPC6856</strain>
    </source>
</reference>
<feature type="domain" description="Extracellular matrix-binding protein ebh GA module" evidence="2">
    <location>
        <begin position="173"/>
        <end position="230"/>
    </location>
</feature>
<accession>A0ABR5EIP8</accession>
<feature type="domain" description="Extracellular matrix-binding protein ebh GA module" evidence="2">
    <location>
        <begin position="296"/>
        <end position="355"/>
    </location>
</feature>
<keyword evidence="4" id="KW-1185">Reference proteome</keyword>
<gene>
    <name evidence="3" type="ORF">VN93_0571</name>
</gene>
<dbReference type="Gene3D" id="1.20.5.420">
    <property type="entry name" value="Immunoglobulin FC, subunit C"/>
    <property type="match status" value="1"/>
</dbReference>
<dbReference type="Pfam" id="PF01468">
    <property type="entry name" value="GA"/>
    <property type="match status" value="3"/>
</dbReference>
<dbReference type="InterPro" id="IPR014044">
    <property type="entry name" value="CAP_dom"/>
</dbReference>
<dbReference type="CDD" id="cd05379">
    <property type="entry name" value="CAP_bacterial"/>
    <property type="match status" value="1"/>
</dbReference>
<protein>
    <recommendedName>
        <fullName evidence="2">Extracellular matrix-binding protein ebh GA module domain-containing protein</fullName>
    </recommendedName>
</protein>
<sequence length="652" mass="70181">MKLNNIILGTVTLSTLGLIGGLTKQASASTGVSVYRLYNPNTGEHFYTENAYEKNSLSNSGWKYEGIGWQSATSGTPVYRVYNPNAKGGDHYYTMSRYEAQSLISQGWRWDNGGKPSFYSAGNTNLYVAYNPNAQSGSHNYTTNSYEQNSLLKGGWKYGSVAWKVMGSAPAPENNSSQQLQKPFVKDQNNAISQISGFKYLSDSDKASFVNSIKATTDVKKMATIVSNAQKINDDAKSLNDTKADAINTANGFKHISDVDRASTTSAINAATSKDAVASELSKLTDKEKAGALKELNDAKDKAGVLKELNDAKDKAISTINGMKYLQADQKSSFVSSVKASSDLNAVASLVSKVQSQDAIEATKGTITFEIVDFNGNHVSTVTKRVVEGSYSFTLSDLGVSNSNIKFLSGDLNGSIKAQENKSLTIKTVDTSQVQTVNVTAIDEETGNVIKKITLYYKDGDTVFISPSTMGLNPDDWMSPGDPSTSFKANAGVVYDHTINFTVTKPQLSDDQIAVANAAFMQLINQYRKDNGVKELIEDSRLDAGSAIRAKETSTVFSHMRPDGTGFNTAIYQAGITDLGDNVIGFGENIASTGASNNNGAAAALRLFTMWKNSPGHNANMLDPDFTRMGIGIYATPIGIFASTLFLATYDK</sequence>
<dbReference type="Pfam" id="PF00188">
    <property type="entry name" value="CAP"/>
    <property type="match status" value="1"/>
</dbReference>
<dbReference type="RefSeq" id="WP_134798152.1">
    <property type="nucleotide sequence ID" value="NZ_LAVW01000071.1"/>
</dbReference>
<dbReference type="InterPro" id="IPR002988">
    <property type="entry name" value="GA_module"/>
</dbReference>
<organism evidence="3 4">
    <name type="scientific">Lactococcus lactis subsp. cremoris</name>
    <name type="common">Streptococcus cremoris</name>
    <dbReference type="NCBI Taxonomy" id="1359"/>
    <lineage>
        <taxon>Bacteria</taxon>
        <taxon>Bacillati</taxon>
        <taxon>Bacillota</taxon>
        <taxon>Bacilli</taxon>
        <taxon>Lactobacillales</taxon>
        <taxon>Streptococcaceae</taxon>
        <taxon>Lactococcus</taxon>
    </lineage>
</organism>
<dbReference type="PANTHER" id="PTHR31157">
    <property type="entry name" value="SCP DOMAIN-CONTAINING PROTEIN"/>
    <property type="match status" value="1"/>
</dbReference>
<proteinExistence type="predicted"/>
<dbReference type="EMBL" id="LAVW01000071">
    <property type="protein sequence ID" value="KKW74471.1"/>
    <property type="molecule type" value="Genomic_DNA"/>
</dbReference>
<dbReference type="InterPro" id="IPR043708">
    <property type="entry name" value="DUF5648"/>
</dbReference>
<comment type="caution">
    <text evidence="3">The sequence shown here is derived from an EMBL/GenBank/DDBJ whole genome shotgun (WGS) entry which is preliminary data.</text>
</comment>
<dbReference type="Gene3D" id="3.40.33.10">
    <property type="entry name" value="CAP"/>
    <property type="match status" value="1"/>
</dbReference>
<feature type="transmembrane region" description="Helical" evidence="1">
    <location>
        <begin position="631"/>
        <end position="650"/>
    </location>
</feature>
<dbReference type="InterPro" id="IPR035940">
    <property type="entry name" value="CAP_sf"/>
</dbReference>
<dbReference type="SUPFAM" id="SSF55797">
    <property type="entry name" value="PR-1-like"/>
    <property type="match status" value="1"/>
</dbReference>
<dbReference type="Gene3D" id="1.20.120.1850">
    <property type="entry name" value="Ebh helix bundles repeating unit (S and A modules)"/>
    <property type="match status" value="1"/>
</dbReference>
<dbReference type="Proteomes" id="UP000034513">
    <property type="component" value="Unassembled WGS sequence"/>
</dbReference>
<evidence type="ECO:0000259" key="2">
    <source>
        <dbReference type="SMART" id="SM00844"/>
    </source>
</evidence>
<feature type="domain" description="Extracellular matrix-binding protein ebh GA module" evidence="2">
    <location>
        <begin position="232"/>
        <end position="285"/>
    </location>
</feature>
<evidence type="ECO:0000313" key="3">
    <source>
        <dbReference type="EMBL" id="KKW74471.1"/>
    </source>
</evidence>
<dbReference type="InterPro" id="IPR020840">
    <property type="entry name" value="Extracell_matrix-bd_GA"/>
</dbReference>
<dbReference type="SMART" id="SM00844">
    <property type="entry name" value="GA"/>
    <property type="match status" value="3"/>
</dbReference>
<keyword evidence="1" id="KW-0812">Transmembrane</keyword>
<evidence type="ECO:0000256" key="1">
    <source>
        <dbReference type="SAM" id="Phobius"/>
    </source>
</evidence>
<evidence type="ECO:0000313" key="4">
    <source>
        <dbReference type="Proteomes" id="UP000034513"/>
    </source>
</evidence>
<dbReference type="Pfam" id="PF18885">
    <property type="entry name" value="DUF5648"/>
    <property type="match status" value="1"/>
</dbReference>
<keyword evidence="1" id="KW-1133">Transmembrane helix</keyword>